<gene>
    <name evidence="1" type="ORF">NEOLEDRAFT_1150774</name>
</gene>
<accession>A0A165PP85</accession>
<organism evidence="1 2">
    <name type="scientific">Neolentinus lepideus HHB14362 ss-1</name>
    <dbReference type="NCBI Taxonomy" id="1314782"/>
    <lineage>
        <taxon>Eukaryota</taxon>
        <taxon>Fungi</taxon>
        <taxon>Dikarya</taxon>
        <taxon>Basidiomycota</taxon>
        <taxon>Agaricomycotina</taxon>
        <taxon>Agaricomycetes</taxon>
        <taxon>Gloeophyllales</taxon>
        <taxon>Gloeophyllaceae</taxon>
        <taxon>Neolentinus</taxon>
    </lineage>
</organism>
<name>A0A165PP85_9AGAM</name>
<dbReference type="EMBL" id="KV425608">
    <property type="protein sequence ID" value="KZT21316.1"/>
    <property type="molecule type" value="Genomic_DNA"/>
</dbReference>
<dbReference type="InParanoid" id="A0A165PP85"/>
<keyword evidence="2" id="KW-1185">Reference proteome</keyword>
<evidence type="ECO:0000313" key="1">
    <source>
        <dbReference type="EMBL" id="KZT21316.1"/>
    </source>
</evidence>
<dbReference type="AlphaFoldDB" id="A0A165PP85"/>
<proteinExistence type="predicted"/>
<dbReference type="Proteomes" id="UP000076761">
    <property type="component" value="Unassembled WGS sequence"/>
</dbReference>
<reference evidence="1 2" key="1">
    <citation type="journal article" date="2016" name="Mol. Biol. Evol.">
        <title>Comparative Genomics of Early-Diverging Mushroom-Forming Fungi Provides Insights into the Origins of Lignocellulose Decay Capabilities.</title>
        <authorList>
            <person name="Nagy L.G."/>
            <person name="Riley R."/>
            <person name="Tritt A."/>
            <person name="Adam C."/>
            <person name="Daum C."/>
            <person name="Floudas D."/>
            <person name="Sun H."/>
            <person name="Yadav J.S."/>
            <person name="Pangilinan J."/>
            <person name="Larsson K.H."/>
            <person name="Matsuura K."/>
            <person name="Barry K."/>
            <person name="Labutti K."/>
            <person name="Kuo R."/>
            <person name="Ohm R.A."/>
            <person name="Bhattacharya S.S."/>
            <person name="Shirouzu T."/>
            <person name="Yoshinaga Y."/>
            <person name="Martin F.M."/>
            <person name="Grigoriev I.V."/>
            <person name="Hibbett D.S."/>
        </authorList>
    </citation>
    <scope>NUCLEOTIDE SEQUENCE [LARGE SCALE GENOMIC DNA]</scope>
    <source>
        <strain evidence="1 2">HHB14362 ss-1</strain>
    </source>
</reference>
<protein>
    <submittedName>
        <fullName evidence="1">Uncharacterized protein</fullName>
    </submittedName>
</protein>
<dbReference type="OrthoDB" id="8300214at2759"/>
<sequence>MTATVIALRSAASFLYTSSREVCSEWHRQLHYPESQTTLGRLESGISDRLRSRMQREWDKISGLLKSQPNFSERDNLQHFKRKWEYMCIYAEVGYARGYTGLQYFTFMRPDDKVFISEGFPLKASDEATESWPRGVITIADIVSSQSVP</sequence>
<evidence type="ECO:0000313" key="2">
    <source>
        <dbReference type="Proteomes" id="UP000076761"/>
    </source>
</evidence>